<evidence type="ECO:0000313" key="2">
    <source>
        <dbReference type="WBParaSite" id="PEQ_0001224201-mRNA-1"/>
    </source>
</evidence>
<accession>A0A914S1N1</accession>
<evidence type="ECO:0000313" key="1">
    <source>
        <dbReference type="Proteomes" id="UP000887564"/>
    </source>
</evidence>
<organism evidence="1 2">
    <name type="scientific">Parascaris equorum</name>
    <name type="common">Equine roundworm</name>
    <dbReference type="NCBI Taxonomy" id="6256"/>
    <lineage>
        <taxon>Eukaryota</taxon>
        <taxon>Metazoa</taxon>
        <taxon>Ecdysozoa</taxon>
        <taxon>Nematoda</taxon>
        <taxon>Chromadorea</taxon>
        <taxon>Rhabditida</taxon>
        <taxon>Spirurina</taxon>
        <taxon>Ascaridomorpha</taxon>
        <taxon>Ascaridoidea</taxon>
        <taxon>Ascarididae</taxon>
        <taxon>Parascaris</taxon>
    </lineage>
</organism>
<name>A0A914S1N1_PAREQ</name>
<sequence>MISLTTNFGGLLLEPLRCEYDTRDGRIIKLHNFSFLRDGIVKRILGETV</sequence>
<dbReference type="Proteomes" id="UP000887564">
    <property type="component" value="Unplaced"/>
</dbReference>
<dbReference type="WBParaSite" id="PEQ_0001224201-mRNA-1">
    <property type="protein sequence ID" value="PEQ_0001224201-mRNA-1"/>
    <property type="gene ID" value="PEQ_0001224201"/>
</dbReference>
<dbReference type="AlphaFoldDB" id="A0A914S1N1"/>
<keyword evidence="1" id="KW-1185">Reference proteome</keyword>
<proteinExistence type="predicted"/>
<reference evidence="2" key="1">
    <citation type="submission" date="2022-11" db="UniProtKB">
        <authorList>
            <consortium name="WormBaseParasite"/>
        </authorList>
    </citation>
    <scope>IDENTIFICATION</scope>
</reference>
<protein>
    <submittedName>
        <fullName evidence="2">Uncharacterized protein</fullName>
    </submittedName>
</protein>